<keyword evidence="1" id="KW-0472">Membrane</keyword>
<keyword evidence="1" id="KW-1133">Transmembrane helix</keyword>
<organism evidence="2 3">
    <name type="scientific">Paramecium octaurelia</name>
    <dbReference type="NCBI Taxonomy" id="43137"/>
    <lineage>
        <taxon>Eukaryota</taxon>
        <taxon>Sar</taxon>
        <taxon>Alveolata</taxon>
        <taxon>Ciliophora</taxon>
        <taxon>Intramacronucleata</taxon>
        <taxon>Oligohymenophorea</taxon>
        <taxon>Peniculida</taxon>
        <taxon>Parameciidae</taxon>
        <taxon>Paramecium</taxon>
    </lineage>
</organism>
<dbReference type="OMA" id="CIPSFCM"/>
<evidence type="ECO:0000313" key="3">
    <source>
        <dbReference type="Proteomes" id="UP000683925"/>
    </source>
</evidence>
<dbReference type="AlphaFoldDB" id="A0A8S1S194"/>
<dbReference type="EMBL" id="CAJJDP010000003">
    <property type="protein sequence ID" value="CAD8132769.1"/>
    <property type="molecule type" value="Genomic_DNA"/>
</dbReference>
<feature type="transmembrane region" description="Helical" evidence="1">
    <location>
        <begin position="7"/>
        <end position="27"/>
    </location>
</feature>
<evidence type="ECO:0000313" key="2">
    <source>
        <dbReference type="EMBL" id="CAD8132769.1"/>
    </source>
</evidence>
<proteinExistence type="predicted"/>
<accession>A0A8S1S194</accession>
<evidence type="ECO:0000256" key="1">
    <source>
        <dbReference type="SAM" id="Phobius"/>
    </source>
</evidence>
<reference evidence="2" key="1">
    <citation type="submission" date="2021-01" db="EMBL/GenBank/DDBJ databases">
        <authorList>
            <consortium name="Genoscope - CEA"/>
            <person name="William W."/>
        </authorList>
    </citation>
    <scope>NUCLEOTIDE SEQUENCE</scope>
</reference>
<dbReference type="OrthoDB" id="288223at2759"/>
<dbReference type="Proteomes" id="UP000683925">
    <property type="component" value="Unassembled WGS sequence"/>
</dbReference>
<comment type="caution">
    <text evidence="2">The sequence shown here is derived from an EMBL/GenBank/DDBJ whole genome shotgun (WGS) entry which is preliminary data.</text>
</comment>
<keyword evidence="3" id="KW-1185">Reference proteome</keyword>
<name>A0A8S1S194_PAROT</name>
<sequence length="129" mass="15144">MTISQKIFFIIFPMLTLILFVLGIYFITQIIKKGKDQYAYIFGVVVCIPSFCMLTYLFVTMLIDAVRVKFVNTWTILSQDNRNDTDASIKPLRVRARSQSLPQIYPEQTTQEQHFGKTIFKYITRQQMI</sequence>
<keyword evidence="1" id="KW-0812">Transmembrane</keyword>
<feature type="transmembrane region" description="Helical" evidence="1">
    <location>
        <begin position="39"/>
        <end position="59"/>
    </location>
</feature>
<protein>
    <submittedName>
        <fullName evidence="2">Uncharacterized protein</fullName>
    </submittedName>
</protein>
<gene>
    <name evidence="2" type="ORF">POCTA_138.1.T0040117</name>
</gene>